<dbReference type="EMBL" id="QVLS01000001">
    <property type="protein sequence ID" value="RFP82797.1"/>
    <property type="molecule type" value="Genomic_DNA"/>
</dbReference>
<accession>A0A372EQ79</accession>
<keyword evidence="2" id="KW-0732">Signal</keyword>
<name>A0A372EQ79_9BURK</name>
<feature type="chain" id="PRO_5016654443" evidence="2">
    <location>
        <begin position="25"/>
        <end position="122"/>
    </location>
</feature>
<evidence type="ECO:0000313" key="3">
    <source>
        <dbReference type="EMBL" id="RFP82797.1"/>
    </source>
</evidence>
<dbReference type="Proteomes" id="UP000261931">
    <property type="component" value="Unassembled WGS sequence"/>
</dbReference>
<organism evidence="3 4">
    <name type="scientific">Hydrogenophaga borbori</name>
    <dbReference type="NCBI Taxonomy" id="2294117"/>
    <lineage>
        <taxon>Bacteria</taxon>
        <taxon>Pseudomonadati</taxon>
        <taxon>Pseudomonadota</taxon>
        <taxon>Betaproteobacteria</taxon>
        <taxon>Burkholderiales</taxon>
        <taxon>Comamonadaceae</taxon>
        <taxon>Hydrogenophaga</taxon>
    </lineage>
</organism>
<evidence type="ECO:0000256" key="1">
    <source>
        <dbReference type="SAM" id="MobiDB-lite"/>
    </source>
</evidence>
<reference evidence="3 4" key="1">
    <citation type="submission" date="2018-08" db="EMBL/GenBank/DDBJ databases">
        <title>Hydrogenophaga sp. LA-38 isolated from sludge.</title>
        <authorList>
            <person name="Im W.-T."/>
        </authorList>
    </citation>
    <scope>NUCLEOTIDE SEQUENCE [LARGE SCALE GENOMIC DNA]</scope>
    <source>
        <strain evidence="3 4">LA-38</strain>
    </source>
</reference>
<feature type="region of interest" description="Disordered" evidence="1">
    <location>
        <begin position="81"/>
        <end position="122"/>
    </location>
</feature>
<sequence length="122" mass="12180">MPQSVRRWLLILLLLCVPLVSALAHGGHGVVSAAVAVAAATGDAAAPEAVTPQTVQTAASAGLDGDPCHAHGVALPSPGAVPPACRGAAPSAAHWRPSDGHPSRPERPNWPAARHGAPRQAA</sequence>
<proteinExistence type="predicted"/>
<comment type="caution">
    <text evidence="3">The sequence shown here is derived from an EMBL/GenBank/DDBJ whole genome shotgun (WGS) entry which is preliminary data.</text>
</comment>
<gene>
    <name evidence="3" type="ORF">DY262_02955</name>
</gene>
<protein>
    <submittedName>
        <fullName evidence="3">Uncharacterized protein</fullName>
    </submittedName>
</protein>
<evidence type="ECO:0000313" key="4">
    <source>
        <dbReference type="Proteomes" id="UP000261931"/>
    </source>
</evidence>
<keyword evidence="4" id="KW-1185">Reference proteome</keyword>
<feature type="compositionally biased region" description="Basic and acidic residues" evidence="1">
    <location>
        <begin position="96"/>
        <end position="107"/>
    </location>
</feature>
<dbReference type="AlphaFoldDB" id="A0A372EQ79"/>
<evidence type="ECO:0000256" key="2">
    <source>
        <dbReference type="SAM" id="SignalP"/>
    </source>
</evidence>
<dbReference type="RefSeq" id="WP_116957467.1">
    <property type="nucleotide sequence ID" value="NZ_QVLS01000001.1"/>
</dbReference>
<feature type="signal peptide" evidence="2">
    <location>
        <begin position="1"/>
        <end position="24"/>
    </location>
</feature>